<evidence type="ECO:0000313" key="2">
    <source>
        <dbReference type="Proteomes" id="UP000188604"/>
    </source>
</evidence>
<organism evidence="1 2">
    <name type="scientific">Neoasaia chiangmaiensis</name>
    <dbReference type="NCBI Taxonomy" id="320497"/>
    <lineage>
        <taxon>Bacteria</taxon>
        <taxon>Pseudomonadati</taxon>
        <taxon>Pseudomonadota</taxon>
        <taxon>Alphaproteobacteria</taxon>
        <taxon>Acetobacterales</taxon>
        <taxon>Acetobacteraceae</taxon>
        <taxon>Neoasaia</taxon>
    </lineage>
</organism>
<dbReference type="GO" id="GO:0003677">
    <property type="term" value="F:DNA binding"/>
    <property type="evidence" value="ECO:0007669"/>
    <property type="project" value="InterPro"/>
</dbReference>
<dbReference type="PANTHER" id="PTHR33055">
    <property type="entry name" value="TRANSPOSASE FOR INSERTION SEQUENCE ELEMENT IS1111A"/>
    <property type="match status" value="1"/>
</dbReference>
<dbReference type="EMBL" id="CP014691">
    <property type="protein sequence ID" value="AQS86632.1"/>
    <property type="molecule type" value="Genomic_DNA"/>
</dbReference>
<dbReference type="InterPro" id="IPR047650">
    <property type="entry name" value="Transpos_IS110"/>
</dbReference>
<dbReference type="GO" id="GO:0006313">
    <property type="term" value="P:DNA transposition"/>
    <property type="evidence" value="ECO:0007669"/>
    <property type="project" value="InterPro"/>
</dbReference>
<name>A0A1U9KLG2_9PROT</name>
<protein>
    <submittedName>
        <fullName evidence="1">Uncharacterized protein</fullName>
    </submittedName>
</protein>
<dbReference type="PANTHER" id="PTHR33055:SF3">
    <property type="entry name" value="PUTATIVE TRANSPOSASE FOR IS117-RELATED"/>
    <property type="match status" value="1"/>
</dbReference>
<dbReference type="Proteomes" id="UP000188604">
    <property type="component" value="Chromosome"/>
</dbReference>
<sequence length="208" mass="23266">MAVTMLGVDLGKNNVSVVGLDERGAVVLRRRVTRETLMTLLSKLAACTVAMEACGGAHYIERAAQAMGHTVRLMPPEYVRPYVKAHKNDDRDAEAIAEAATRPTMRFVPLKAEDQLDMQALHRARDRLVAERTTLINQLRALLLERGIVLPQRRRALLDWLDAPAVEGQADPLSPRLRLLVTDMRTEWVALALLRKYVRGIRGVNLVC</sequence>
<accession>A0A1U9KLG2</accession>
<dbReference type="AlphaFoldDB" id="A0A1U9KLG2"/>
<dbReference type="InterPro" id="IPR002525">
    <property type="entry name" value="Transp_IS110-like_N"/>
</dbReference>
<dbReference type="Pfam" id="PF01548">
    <property type="entry name" value="DEDD_Tnp_IS110"/>
    <property type="match status" value="1"/>
</dbReference>
<reference evidence="1 2" key="1">
    <citation type="submission" date="2016-03" db="EMBL/GenBank/DDBJ databases">
        <title>Acetic acid bacteria sequencing.</title>
        <authorList>
            <person name="Brandt J."/>
            <person name="Jakob F."/>
            <person name="Vogel R.F."/>
        </authorList>
    </citation>
    <scope>NUCLEOTIDE SEQUENCE [LARGE SCALE GENOMIC DNA]</scope>
    <source>
        <strain evidence="1 2">NBRC 101099</strain>
    </source>
</reference>
<dbReference type="NCBIfam" id="NF033542">
    <property type="entry name" value="transpos_IS110"/>
    <property type="match status" value="1"/>
</dbReference>
<gene>
    <name evidence="1" type="ORF">A0U93_00220</name>
</gene>
<dbReference type="KEGG" id="nch:A0U93_00220"/>
<dbReference type="GO" id="GO:0004803">
    <property type="term" value="F:transposase activity"/>
    <property type="evidence" value="ECO:0007669"/>
    <property type="project" value="InterPro"/>
</dbReference>
<keyword evidence="2" id="KW-1185">Reference proteome</keyword>
<proteinExistence type="predicted"/>
<evidence type="ECO:0000313" key="1">
    <source>
        <dbReference type="EMBL" id="AQS86632.1"/>
    </source>
</evidence>
<dbReference type="OrthoDB" id="5289737at2"/>